<accession>A0A3A5H407</accession>
<feature type="domain" description="Protein-glutamine gamma-glutamyltransferase TgpA N-terminal" evidence="4">
    <location>
        <begin position="21"/>
        <end position="407"/>
    </location>
</feature>
<feature type="region of interest" description="Disordered" evidence="1">
    <location>
        <begin position="575"/>
        <end position="596"/>
    </location>
</feature>
<dbReference type="RefSeq" id="WP_120059272.1">
    <property type="nucleotide sequence ID" value="NZ_QYRP01000002.1"/>
</dbReference>
<feature type="transmembrane region" description="Helical" evidence="2">
    <location>
        <begin position="612"/>
        <end position="636"/>
    </location>
</feature>
<organism evidence="5 6">
    <name type="scientific">Nocardioides cavernaquae</name>
    <dbReference type="NCBI Taxonomy" id="2321396"/>
    <lineage>
        <taxon>Bacteria</taxon>
        <taxon>Bacillati</taxon>
        <taxon>Actinomycetota</taxon>
        <taxon>Actinomycetes</taxon>
        <taxon>Propionibacteriales</taxon>
        <taxon>Nocardioidaceae</taxon>
        <taxon>Nocardioides</taxon>
    </lineage>
</organism>
<dbReference type="InterPro" id="IPR002931">
    <property type="entry name" value="Transglutaminase-like"/>
</dbReference>
<keyword evidence="6" id="KW-1185">Reference proteome</keyword>
<sequence>MKRPASLIPTGRALVDLLFVLALGTVAMYGFKDTFHGWTYLLAGVLGLVLGVLLAHLAVELAQPVVVLALFVVVAFFLLGGAVAGPDSAAAALPLPGTLVDLADQSVHGWKELLTTLPPVDGGPLLALPYLLGLLAGAGTLTLARRLRSAYLPLLGALALLAAVILLGVQHADDLAVIGLLSGVLGVAWVVIRARWQSSTVNIGSRSRSRVVLGAALCGAAALIAVFAGPRLPGMGEERVVLRTWVEPPFDVGQYPSPLASFRKHTKDYVGPEHLKLHEKPLLEVDGLPAGTRVRFAGMDSYNGIVWGAANDSGTEPGNLDTFRKVGSVIDNPATETGGKEVEATVKVLEGYRSVWLPEAGALTGIKLGQGLDDQKDAFRYNLATDTGVLPGGIQPGDSYSFRAVLPDGDLGKGLQTWSGSLPGVEAASRFQSLAGQLAGTAETPLERVLAVAAELKSQGKYTDGGSGFEQFRPGHSLSRLTEFTAADRQMAGNDEQFAAMMAILANQAGVPARVAMGAQVPKDGIIKGKDVHAWVELRAADGTWRTLPTEEFMNTETPPQQETPEQKKLVAGKVIPPPAPVRPPSSAGDPVEDSLDRLDQHRDSSFQIPGFVIAFLKYVVLPLVLIAGILGLIIWAKRRRRALRRTRGTPATRLALAWRDLLDHARDHGHAVTARATRREQATAIGVAGFNDLARGADGHIFGIEDPTDEHAKTYWDKADALREEMAKPLSRLARLKVAVNLASFRRMEGSS</sequence>
<feature type="transmembrane region" description="Helical" evidence="2">
    <location>
        <begin position="12"/>
        <end position="31"/>
    </location>
</feature>
<reference evidence="6" key="1">
    <citation type="submission" date="2018-09" db="EMBL/GenBank/DDBJ databases">
        <authorList>
            <person name="Zhu H."/>
        </authorList>
    </citation>
    <scope>NUCLEOTIDE SEQUENCE [LARGE SCALE GENOMIC DNA]</scope>
    <source>
        <strain evidence="6">K1W22B-1</strain>
    </source>
</reference>
<evidence type="ECO:0000313" key="5">
    <source>
        <dbReference type="EMBL" id="RJS45372.1"/>
    </source>
</evidence>
<dbReference type="PANTHER" id="PTHR42736:SF1">
    <property type="entry name" value="PROTEIN-GLUTAMINE GAMMA-GLUTAMYLTRANSFERASE"/>
    <property type="match status" value="1"/>
</dbReference>
<protein>
    <submittedName>
        <fullName evidence="5">Transglutaminase domain-containing protein</fullName>
    </submittedName>
</protein>
<evidence type="ECO:0000313" key="6">
    <source>
        <dbReference type="Proteomes" id="UP000276542"/>
    </source>
</evidence>
<dbReference type="EMBL" id="QYRP01000002">
    <property type="protein sequence ID" value="RJS45372.1"/>
    <property type="molecule type" value="Genomic_DNA"/>
</dbReference>
<proteinExistence type="predicted"/>
<keyword evidence="2" id="KW-1133">Transmembrane helix</keyword>
<feature type="transmembrane region" description="Helical" evidence="2">
    <location>
        <begin position="175"/>
        <end position="192"/>
    </location>
</feature>
<dbReference type="InterPro" id="IPR021878">
    <property type="entry name" value="TgpA_N"/>
</dbReference>
<gene>
    <name evidence="5" type="ORF">D4739_03490</name>
</gene>
<dbReference type="InterPro" id="IPR052901">
    <property type="entry name" value="Bact_TGase-like"/>
</dbReference>
<evidence type="ECO:0000259" key="4">
    <source>
        <dbReference type="Pfam" id="PF11992"/>
    </source>
</evidence>
<feature type="transmembrane region" description="Helical" evidence="2">
    <location>
        <begin position="37"/>
        <end position="58"/>
    </location>
</feature>
<dbReference type="OrthoDB" id="3651060at2"/>
<feature type="transmembrane region" description="Helical" evidence="2">
    <location>
        <begin position="125"/>
        <end position="144"/>
    </location>
</feature>
<dbReference type="AlphaFoldDB" id="A0A3A5H407"/>
<dbReference type="Pfam" id="PF11992">
    <property type="entry name" value="TgpA_N"/>
    <property type="match status" value="1"/>
</dbReference>
<evidence type="ECO:0000256" key="1">
    <source>
        <dbReference type="SAM" id="MobiDB-lite"/>
    </source>
</evidence>
<feature type="transmembrane region" description="Helical" evidence="2">
    <location>
        <begin position="65"/>
        <end position="85"/>
    </location>
</feature>
<evidence type="ECO:0000259" key="3">
    <source>
        <dbReference type="Pfam" id="PF01841"/>
    </source>
</evidence>
<dbReference type="PANTHER" id="PTHR42736">
    <property type="entry name" value="PROTEIN-GLUTAMINE GAMMA-GLUTAMYLTRANSFERASE"/>
    <property type="match status" value="1"/>
</dbReference>
<dbReference type="Pfam" id="PF01841">
    <property type="entry name" value="Transglut_core"/>
    <property type="match status" value="1"/>
</dbReference>
<dbReference type="SUPFAM" id="SSF54001">
    <property type="entry name" value="Cysteine proteinases"/>
    <property type="match status" value="1"/>
</dbReference>
<dbReference type="Proteomes" id="UP000276542">
    <property type="component" value="Unassembled WGS sequence"/>
</dbReference>
<keyword evidence="2" id="KW-0812">Transmembrane</keyword>
<feature type="domain" description="Transglutaminase-like" evidence="3">
    <location>
        <begin position="433"/>
        <end position="546"/>
    </location>
</feature>
<keyword evidence="2" id="KW-0472">Membrane</keyword>
<feature type="transmembrane region" description="Helical" evidence="2">
    <location>
        <begin position="212"/>
        <end position="229"/>
    </location>
</feature>
<feature type="transmembrane region" description="Helical" evidence="2">
    <location>
        <begin position="151"/>
        <end position="169"/>
    </location>
</feature>
<dbReference type="Gene3D" id="3.10.620.30">
    <property type="match status" value="1"/>
</dbReference>
<dbReference type="InterPro" id="IPR038765">
    <property type="entry name" value="Papain-like_cys_pep_sf"/>
</dbReference>
<comment type="caution">
    <text evidence="5">The sequence shown here is derived from an EMBL/GenBank/DDBJ whole genome shotgun (WGS) entry which is preliminary data.</text>
</comment>
<evidence type="ECO:0000256" key="2">
    <source>
        <dbReference type="SAM" id="Phobius"/>
    </source>
</evidence>
<name>A0A3A5H407_9ACTN</name>